<gene>
    <name evidence="4" type="ORF">D8771_07875</name>
</gene>
<evidence type="ECO:0000259" key="3">
    <source>
        <dbReference type="Pfam" id="PF14028"/>
    </source>
</evidence>
<feature type="region of interest" description="Disordered" evidence="1">
    <location>
        <begin position="32"/>
        <end position="60"/>
    </location>
</feature>
<protein>
    <submittedName>
        <fullName evidence="4">Lantibiotic dehydratase</fullName>
    </submittedName>
</protein>
<proteinExistence type="predicted"/>
<accession>A0A8H1LK20</accession>
<dbReference type="Pfam" id="PF04738">
    <property type="entry name" value="Lant_dehydr_N"/>
    <property type="match status" value="1"/>
</dbReference>
<feature type="domain" description="Lantibiotic dehydratase N-terminal" evidence="2">
    <location>
        <begin position="71"/>
        <end position="741"/>
    </location>
</feature>
<evidence type="ECO:0000259" key="2">
    <source>
        <dbReference type="Pfam" id="PF04738"/>
    </source>
</evidence>
<dbReference type="AlphaFoldDB" id="A0A8H1LK20"/>
<dbReference type="EMBL" id="RCIY01000040">
    <property type="protein sequence ID" value="TGG86280.1"/>
    <property type="molecule type" value="Genomic_DNA"/>
</dbReference>
<dbReference type="NCBIfam" id="TIGR03891">
    <property type="entry name" value="thiopep_ocin"/>
    <property type="match status" value="1"/>
</dbReference>
<dbReference type="InterPro" id="IPR006827">
    <property type="entry name" value="Lant_deHydtase_N"/>
</dbReference>
<dbReference type="Proteomes" id="UP000298111">
    <property type="component" value="Unassembled WGS sequence"/>
</dbReference>
<sequence length="1068" mass="115059">MGTGRTPPDEESRDVFRAADFGVVRMAALPRTHPSLARTLTTGQEPGGPPSPAGGPESAGHLASYVTDVAADPVVREALDASSASLAGTLTKLEAGVAVPAARLRRAALAVTRYVVRMTSRPTPFGLLAGVGTARFGDRPAVRIGTAHRRHARPDAAWLDDIVARLHHDPALRDGLLVVTNNLCFRRGDRLVLPYVRAGRDTPAEQPVPHEMTIGNGPVVEAAVEAARQPLPFAELRAALRARFPQARAEDVDRLLTGLIDREVLLTDVRARQDHPDQLFYVNRRLLRAGSCGEEPSPLARGLRRVEERLAAYSAAAPGAGRTAWHAALDTMREVYTLATGGAPTGTRPPVHVDLRTDSDVRLPGTVRDEVARAAGVLWRLAPADGQYPQLTEYHRAFLDRYGTERPVPVREVLDAHRGLGAPAGYRVPAGDRGGDSAPATPYPAARDEALGEALHEVLVSGPGAELVLDQSLIDRLAPREAGAALPPGTLDLCVQPLARSVAALAEGDFRLLVSNGSYSAGAMAGRFAAALGLEAELTDLHRQAPGDGGTGPEPPLPVQLFFQPRHARSANVARVPRLTGHAVFAGCFPDPEAGPADIVALDELAVAADGERLFLVQAATGREVTILRPSMLNIVTEAPNLARFLAGIGTSGLRPWAPWQWSRLEALPCLPRVRYGRTILAPARWRPPPALRDPSLDGKEWVRALEQWRSRCHVPRVLRVSVLDHHLDLDVTAPAHQEVLRGQLRGRHAPLVQESPLSDPELLGWSAGHVTEVVVPLLPVRPRPAAPRTPAPATARVRHAPGGEWLYAKLYAARDRLDTLLVRDLPPLLERAGTDVDRWFFLRYLDPAPHLRLRLHGAPDALRGRVLTALHEWAQAAMAEGRLRKLVLDTYEPETERYGGSAALPWAERLFHADSRLVAAQLAARAHGDGGPPVPLETLAALDHAALLDALGDWDWWTWVRTACPPEAEHEVPAARRRAAVRLAGRQGGADDALSAERAGLARAARDYGRALGIGTQGPSAERGAAVAGILHMHANRLLGLDPAAERHAFGILRSMVRAFEGRARHT</sequence>
<feature type="domain" description="Thiopeptide-type bacteriocin biosynthesis" evidence="3">
    <location>
        <begin position="806"/>
        <end position="1056"/>
    </location>
</feature>
<dbReference type="Pfam" id="PF14028">
    <property type="entry name" value="Lant_dehydr_C"/>
    <property type="match status" value="1"/>
</dbReference>
<reference evidence="4 5" key="1">
    <citation type="submission" date="2018-10" db="EMBL/GenBank/DDBJ databases">
        <title>Isolation of pseudouridimycin from Streptomyces albus DSM 40763.</title>
        <authorList>
            <person name="Rosenqvist P."/>
            <person name="Metsae-Ketelae M."/>
            <person name="Virta P."/>
        </authorList>
    </citation>
    <scope>NUCLEOTIDE SEQUENCE [LARGE SCALE GENOMIC DNA]</scope>
    <source>
        <strain evidence="4 5">DSM 40763</strain>
    </source>
</reference>
<feature type="region of interest" description="Disordered" evidence="1">
    <location>
        <begin position="425"/>
        <end position="444"/>
    </location>
</feature>
<evidence type="ECO:0000313" key="5">
    <source>
        <dbReference type="Proteomes" id="UP000298111"/>
    </source>
</evidence>
<organism evidence="4 5">
    <name type="scientific">Streptomyces albus</name>
    <dbReference type="NCBI Taxonomy" id="1888"/>
    <lineage>
        <taxon>Bacteria</taxon>
        <taxon>Bacillati</taxon>
        <taxon>Actinomycetota</taxon>
        <taxon>Actinomycetes</taxon>
        <taxon>Kitasatosporales</taxon>
        <taxon>Streptomycetaceae</taxon>
        <taxon>Streptomyces</taxon>
    </lineage>
</organism>
<dbReference type="GeneID" id="75179722"/>
<dbReference type="InterPro" id="IPR023809">
    <property type="entry name" value="Thiopep_bacteriocin_synth_dom"/>
</dbReference>
<name>A0A8H1LK20_9ACTN</name>
<evidence type="ECO:0000256" key="1">
    <source>
        <dbReference type="SAM" id="MobiDB-lite"/>
    </source>
</evidence>
<evidence type="ECO:0000313" key="4">
    <source>
        <dbReference type="EMBL" id="TGG86280.1"/>
    </source>
</evidence>
<comment type="caution">
    <text evidence="4">The sequence shown here is derived from an EMBL/GenBank/DDBJ whole genome shotgun (WGS) entry which is preliminary data.</text>
</comment>
<dbReference type="RefSeq" id="WP_051719328.1">
    <property type="nucleotide sequence ID" value="NZ_BBQG01000062.1"/>
</dbReference>